<gene>
    <name evidence="1" type="ORF">M0R45_002846</name>
</gene>
<dbReference type="EMBL" id="JBEDUW010000089">
    <property type="protein sequence ID" value="KAK9906140.1"/>
    <property type="molecule type" value="Genomic_DNA"/>
</dbReference>
<evidence type="ECO:0000313" key="2">
    <source>
        <dbReference type="Proteomes" id="UP001457282"/>
    </source>
</evidence>
<keyword evidence="2" id="KW-1185">Reference proteome</keyword>
<sequence length="77" mass="8841">MGYIYELMDAAKEKIAFNLQRNLDIINLFGIKLMLGGHHNFISRYMLPDTILILNFGEENFSNVCEVKKGCMIAWIG</sequence>
<dbReference type="Proteomes" id="UP001457282">
    <property type="component" value="Unassembled WGS sequence"/>
</dbReference>
<name>A0AAW1VRD7_RUBAR</name>
<organism evidence="1 2">
    <name type="scientific">Rubus argutus</name>
    <name type="common">Southern blackberry</name>
    <dbReference type="NCBI Taxonomy" id="59490"/>
    <lineage>
        <taxon>Eukaryota</taxon>
        <taxon>Viridiplantae</taxon>
        <taxon>Streptophyta</taxon>
        <taxon>Embryophyta</taxon>
        <taxon>Tracheophyta</taxon>
        <taxon>Spermatophyta</taxon>
        <taxon>Magnoliopsida</taxon>
        <taxon>eudicotyledons</taxon>
        <taxon>Gunneridae</taxon>
        <taxon>Pentapetalae</taxon>
        <taxon>rosids</taxon>
        <taxon>fabids</taxon>
        <taxon>Rosales</taxon>
        <taxon>Rosaceae</taxon>
        <taxon>Rosoideae</taxon>
        <taxon>Rosoideae incertae sedis</taxon>
        <taxon>Rubus</taxon>
    </lineage>
</organism>
<dbReference type="AlphaFoldDB" id="A0AAW1VRD7"/>
<protein>
    <submittedName>
        <fullName evidence="1">Uncharacterized protein</fullName>
    </submittedName>
</protein>
<evidence type="ECO:0000313" key="1">
    <source>
        <dbReference type="EMBL" id="KAK9906140.1"/>
    </source>
</evidence>
<accession>A0AAW1VRD7</accession>
<comment type="caution">
    <text evidence="1">The sequence shown here is derived from an EMBL/GenBank/DDBJ whole genome shotgun (WGS) entry which is preliminary data.</text>
</comment>
<proteinExistence type="predicted"/>
<reference evidence="1 2" key="1">
    <citation type="journal article" date="2023" name="G3 (Bethesda)">
        <title>A chromosome-length genome assembly and annotation of blackberry (Rubus argutus, cv. 'Hillquist').</title>
        <authorList>
            <person name="Bruna T."/>
            <person name="Aryal R."/>
            <person name="Dudchenko O."/>
            <person name="Sargent D.J."/>
            <person name="Mead D."/>
            <person name="Buti M."/>
            <person name="Cavallini A."/>
            <person name="Hytonen T."/>
            <person name="Andres J."/>
            <person name="Pham M."/>
            <person name="Weisz D."/>
            <person name="Mascagni F."/>
            <person name="Usai G."/>
            <person name="Natali L."/>
            <person name="Bassil N."/>
            <person name="Fernandez G.E."/>
            <person name="Lomsadze A."/>
            <person name="Armour M."/>
            <person name="Olukolu B."/>
            <person name="Poorten T."/>
            <person name="Britton C."/>
            <person name="Davik J."/>
            <person name="Ashrafi H."/>
            <person name="Aiden E.L."/>
            <person name="Borodovsky M."/>
            <person name="Worthington M."/>
        </authorList>
    </citation>
    <scope>NUCLEOTIDE SEQUENCE [LARGE SCALE GENOMIC DNA]</scope>
    <source>
        <strain evidence="1">PI 553951</strain>
    </source>
</reference>